<dbReference type="InterPro" id="IPR036034">
    <property type="entry name" value="PDZ_sf"/>
</dbReference>
<dbReference type="InterPro" id="IPR001478">
    <property type="entry name" value="PDZ"/>
</dbReference>
<dbReference type="EMBL" id="LVWA01000005">
    <property type="protein sequence ID" value="OKL40438.1"/>
    <property type="molecule type" value="Genomic_DNA"/>
</dbReference>
<protein>
    <submittedName>
        <fullName evidence="5">Deoxyribonuclease HsdR</fullName>
    </submittedName>
</protein>
<dbReference type="SUPFAM" id="SSF50494">
    <property type="entry name" value="Trypsin-like serine proteases"/>
    <property type="match status" value="1"/>
</dbReference>
<keyword evidence="2" id="KW-0378">Hydrolase</keyword>
<dbReference type="GO" id="GO:0004252">
    <property type="term" value="F:serine-type endopeptidase activity"/>
    <property type="evidence" value="ECO:0007669"/>
    <property type="project" value="InterPro"/>
</dbReference>
<dbReference type="OrthoDB" id="9758917at2"/>
<keyword evidence="3" id="KW-0472">Membrane</keyword>
<dbReference type="Pfam" id="PF13365">
    <property type="entry name" value="Trypsin_2"/>
    <property type="match status" value="1"/>
</dbReference>
<proteinExistence type="predicted"/>
<gene>
    <name evidence="5" type="ORF">A3841_19225</name>
</gene>
<evidence type="ECO:0000256" key="1">
    <source>
        <dbReference type="ARBA" id="ARBA00022670"/>
    </source>
</evidence>
<dbReference type="InterPro" id="IPR001940">
    <property type="entry name" value="Peptidase_S1C"/>
</dbReference>
<dbReference type="SUPFAM" id="SSF50156">
    <property type="entry name" value="PDZ domain-like"/>
    <property type="match status" value="2"/>
</dbReference>
<comment type="caution">
    <text evidence="5">The sequence shown here is derived from an EMBL/GenBank/DDBJ whole genome shotgun (WGS) entry which is preliminary data.</text>
</comment>
<dbReference type="InterPro" id="IPR009003">
    <property type="entry name" value="Peptidase_S1_PA"/>
</dbReference>
<feature type="transmembrane region" description="Helical" evidence="3">
    <location>
        <begin position="6"/>
        <end position="25"/>
    </location>
</feature>
<dbReference type="InterPro" id="IPR051201">
    <property type="entry name" value="Chloro_Bact_Ser_Proteases"/>
</dbReference>
<evidence type="ECO:0000259" key="4">
    <source>
        <dbReference type="PROSITE" id="PS50106"/>
    </source>
</evidence>
<sequence length="500" mass="51840">MKSIGIIILTALITAVLVVAGIWLIQNQKEEREGLFQEQTITLNSRNSRSVSSAGNPDFVRAASAVTPAIVHITTVYEGTGVNRSYPNLFGMPQSPAPASGSGSGVLISADGYIATNNHVVENASGIEVVLPDKRSYQAKLVGVDPSTDLALLKVEAKELPFVTLGNSDSVQVGEWVLAVGYPLSLSSTVTAGIISAKGRSIGILNRPSQGNYADPSRVAGNTAIESFIQTDAAINPGNSGGALINTDGQLIGINTAIASQTGSYAGYGFAIPVNLMQKVVSDLQKFGEVKRGYLGVSFPAPAVEDQILKERGIDPASVKGVYIMGVQPKSAAAAAGLEEGDIIQSIKGVNVASSTALSELIARQYPGDKLELTYLRNGKSRSADVVLQGEEAMLAASGGESAAKGLQAKLGATFEPVPDQVKQRFGLRSGVYVMEVQQGGFFDMAGIPRGAIITGVNGRRVNSLSDMSRAVETSGGGSVRLDGITPSGSSFVISIPLGA</sequence>
<dbReference type="InterPro" id="IPR041489">
    <property type="entry name" value="PDZ_6"/>
</dbReference>
<dbReference type="SMART" id="SM00228">
    <property type="entry name" value="PDZ"/>
    <property type="match status" value="2"/>
</dbReference>
<dbReference type="AlphaFoldDB" id="A0A1Q5PDW0"/>
<evidence type="ECO:0000313" key="6">
    <source>
        <dbReference type="Proteomes" id="UP000186551"/>
    </source>
</evidence>
<dbReference type="PANTHER" id="PTHR43343:SF3">
    <property type="entry name" value="PROTEASE DO-LIKE 8, CHLOROPLASTIC"/>
    <property type="match status" value="1"/>
</dbReference>
<dbReference type="Pfam" id="PF13180">
    <property type="entry name" value="PDZ_2"/>
    <property type="match status" value="1"/>
</dbReference>
<dbReference type="Pfam" id="PF17820">
    <property type="entry name" value="PDZ_6"/>
    <property type="match status" value="1"/>
</dbReference>
<name>A0A1Q5PDW0_9BACT</name>
<dbReference type="RefSeq" id="WP_073852541.1">
    <property type="nucleotide sequence ID" value="NZ_LVWA01000005.1"/>
</dbReference>
<keyword evidence="3" id="KW-1133">Transmembrane helix</keyword>
<evidence type="ECO:0000313" key="5">
    <source>
        <dbReference type="EMBL" id="OKL40438.1"/>
    </source>
</evidence>
<dbReference type="PROSITE" id="PS50106">
    <property type="entry name" value="PDZ"/>
    <property type="match status" value="1"/>
</dbReference>
<feature type="domain" description="PDZ" evidence="4">
    <location>
        <begin position="284"/>
        <end position="379"/>
    </location>
</feature>
<keyword evidence="3" id="KW-0812">Transmembrane</keyword>
<keyword evidence="1" id="KW-0645">Protease</keyword>
<dbReference type="Proteomes" id="UP000186551">
    <property type="component" value="Unassembled WGS sequence"/>
</dbReference>
<dbReference type="PRINTS" id="PR00834">
    <property type="entry name" value="PROTEASES2C"/>
</dbReference>
<dbReference type="GO" id="GO:0006508">
    <property type="term" value="P:proteolysis"/>
    <property type="evidence" value="ECO:0007669"/>
    <property type="project" value="UniProtKB-KW"/>
</dbReference>
<reference evidence="5 6" key="1">
    <citation type="submission" date="2016-03" db="EMBL/GenBank/DDBJ databases">
        <title>Genome sequence of Pontibacter sp. nov., of the family cytophagaceae, isolated from marine sediment of the Yellow Sea, China.</title>
        <authorList>
            <person name="Zhang G."/>
            <person name="Zhang R."/>
        </authorList>
    </citation>
    <scope>NUCLEOTIDE SEQUENCE [LARGE SCALE GENOMIC DNA]</scope>
    <source>
        <strain evidence="5 6">S10-8</strain>
    </source>
</reference>
<dbReference type="Gene3D" id="2.30.42.10">
    <property type="match status" value="2"/>
</dbReference>
<evidence type="ECO:0000256" key="3">
    <source>
        <dbReference type="SAM" id="Phobius"/>
    </source>
</evidence>
<accession>A0A1Q5PDW0</accession>
<dbReference type="PANTHER" id="PTHR43343">
    <property type="entry name" value="PEPTIDASE S12"/>
    <property type="match status" value="1"/>
</dbReference>
<dbReference type="STRING" id="1797110.A3841_19225"/>
<dbReference type="Gene3D" id="2.40.10.120">
    <property type="match status" value="1"/>
</dbReference>
<keyword evidence="6" id="KW-1185">Reference proteome</keyword>
<evidence type="ECO:0000256" key="2">
    <source>
        <dbReference type="ARBA" id="ARBA00022801"/>
    </source>
</evidence>
<organism evidence="5 6">
    <name type="scientific">Pontibacter flavimaris</name>
    <dbReference type="NCBI Taxonomy" id="1797110"/>
    <lineage>
        <taxon>Bacteria</taxon>
        <taxon>Pseudomonadati</taxon>
        <taxon>Bacteroidota</taxon>
        <taxon>Cytophagia</taxon>
        <taxon>Cytophagales</taxon>
        <taxon>Hymenobacteraceae</taxon>
        <taxon>Pontibacter</taxon>
    </lineage>
</organism>